<evidence type="ECO:0000313" key="5">
    <source>
        <dbReference type="EMBL" id="CAB4548107.1"/>
    </source>
</evidence>
<proteinExistence type="predicted"/>
<dbReference type="PANTHER" id="PTHR30580">
    <property type="entry name" value="PRIMOSOMAL PROTEIN N"/>
    <property type="match status" value="1"/>
</dbReference>
<name>A0A6J6CAJ3_9ZZZZ</name>
<evidence type="ECO:0000256" key="2">
    <source>
        <dbReference type="ARBA" id="ARBA00022840"/>
    </source>
</evidence>
<dbReference type="Gene3D" id="3.40.50.300">
    <property type="entry name" value="P-loop containing nucleotide triphosphate hydrolases"/>
    <property type="match status" value="1"/>
</dbReference>
<dbReference type="GO" id="GO:0006302">
    <property type="term" value="P:double-strand break repair"/>
    <property type="evidence" value="ECO:0007669"/>
    <property type="project" value="TreeGrafter"/>
</dbReference>
<dbReference type="AlphaFoldDB" id="A0A6J6CAJ3"/>
<protein>
    <submittedName>
        <fullName evidence="5">Unannotated protein</fullName>
    </submittedName>
</protein>
<dbReference type="InterPro" id="IPR027417">
    <property type="entry name" value="P-loop_NTPase"/>
</dbReference>
<organism evidence="5">
    <name type="scientific">freshwater metagenome</name>
    <dbReference type="NCBI Taxonomy" id="449393"/>
    <lineage>
        <taxon>unclassified sequences</taxon>
        <taxon>metagenomes</taxon>
        <taxon>ecological metagenomes</taxon>
    </lineage>
</organism>
<dbReference type="GO" id="GO:0006310">
    <property type="term" value="P:DNA recombination"/>
    <property type="evidence" value="ECO:0007669"/>
    <property type="project" value="TreeGrafter"/>
</dbReference>
<evidence type="ECO:0000256" key="1">
    <source>
        <dbReference type="ARBA" id="ARBA00022741"/>
    </source>
</evidence>
<dbReference type="Pfam" id="PF17764">
    <property type="entry name" value="PriA_3primeBD"/>
    <property type="match status" value="1"/>
</dbReference>
<evidence type="ECO:0000256" key="3">
    <source>
        <dbReference type="ARBA" id="ARBA00023125"/>
    </source>
</evidence>
<dbReference type="GO" id="GO:0043138">
    <property type="term" value="F:3'-5' DNA helicase activity"/>
    <property type="evidence" value="ECO:0007669"/>
    <property type="project" value="TreeGrafter"/>
</dbReference>
<feature type="domain" description="Primosomal protein N' 3' DNA-binding" evidence="4">
    <location>
        <begin position="30"/>
        <end position="127"/>
    </location>
</feature>
<sequence length="628" mass="70169">MSTARPLRLKRQEAARPDSFEAVSEPYVKVWVDNSVSHLDGTFDYLVPERLSDQIQVGIRVGVPFAGRDVEALVLERSSESEITNLKFVSSVISTEIVATPKLISLVRTASRRWICHPYDFLRSAIPVRVAAVDKLFANKQSSKTHGLPSVGGETKRTYLHLQPHEDSLKKLADFAIKESDKGSVLIVLAEERELSEISHLLPEETIVLSSTLSRTMRYSNYLRALNTSKSIVIGTRNAIFATPPDLQTLIIFRENSQSLYEPRHPGWNVRDIALLRGEQESLNLYFVGYSPSLEMARLIESREVKFLSKKVRLKVTTYTPKSSELLPDRIFTPIRSALRDGPVLFLVPKKGYASALMCKKCKNLATCTCGGKLSRRSQGAPPECVHCAKIYTPWVCNWCSEDKLVLLGRGAIRHGEEIGRAFPGYVVVNSDADTTVREISDRRSLVIATPGMAPRYTNGYSAVVLLEGGSFFSYSDLRGQERSREAFFEASSKVKDGGDVLVAMDPSNPILAALSTWNPAHMYKRELAELSELQLPPFSRAVTLDVFLKEASSIADGFKKALLDQRIPESTKILGPSIRNNESARIILTTALSDFDRLTDFLREYIKHRAVTKKDPLQVRIDPYSLS</sequence>
<dbReference type="EMBL" id="CAEZTA010000002">
    <property type="protein sequence ID" value="CAB4548107.1"/>
    <property type="molecule type" value="Genomic_DNA"/>
</dbReference>
<keyword evidence="1" id="KW-0547">Nucleotide-binding</keyword>
<dbReference type="GO" id="GO:0003677">
    <property type="term" value="F:DNA binding"/>
    <property type="evidence" value="ECO:0007669"/>
    <property type="project" value="UniProtKB-KW"/>
</dbReference>
<accession>A0A6J6CAJ3</accession>
<dbReference type="InterPro" id="IPR041222">
    <property type="entry name" value="PriA_3primeBD"/>
</dbReference>
<evidence type="ECO:0000259" key="4">
    <source>
        <dbReference type="Pfam" id="PF17764"/>
    </source>
</evidence>
<dbReference type="InterPro" id="IPR042115">
    <property type="entry name" value="PriA_3primeBD_sf"/>
</dbReference>
<dbReference type="GO" id="GO:0006270">
    <property type="term" value="P:DNA replication initiation"/>
    <property type="evidence" value="ECO:0007669"/>
    <property type="project" value="TreeGrafter"/>
</dbReference>
<reference evidence="5" key="1">
    <citation type="submission" date="2020-05" db="EMBL/GenBank/DDBJ databases">
        <authorList>
            <person name="Chiriac C."/>
            <person name="Salcher M."/>
            <person name="Ghai R."/>
            <person name="Kavagutti S V."/>
        </authorList>
    </citation>
    <scope>NUCLEOTIDE SEQUENCE</scope>
</reference>
<gene>
    <name evidence="5" type="ORF">UFOPK1541_00033</name>
</gene>
<keyword evidence="2" id="KW-0067">ATP-binding</keyword>
<dbReference type="Gene3D" id="3.40.1440.60">
    <property type="entry name" value="PriA, 3(prime) DNA-binding domain"/>
    <property type="match status" value="1"/>
</dbReference>
<dbReference type="PANTHER" id="PTHR30580:SF0">
    <property type="entry name" value="PRIMOSOMAL PROTEIN N"/>
    <property type="match status" value="1"/>
</dbReference>
<keyword evidence="3" id="KW-0238">DNA-binding</keyword>
<dbReference type="GO" id="GO:0005524">
    <property type="term" value="F:ATP binding"/>
    <property type="evidence" value="ECO:0007669"/>
    <property type="project" value="UniProtKB-KW"/>
</dbReference>